<dbReference type="STRING" id="33097.A0A150GC72"/>
<evidence type="ECO:0000256" key="6">
    <source>
        <dbReference type="ARBA" id="ARBA00023180"/>
    </source>
</evidence>
<dbReference type="GO" id="GO:0015020">
    <property type="term" value="F:glucuronosyltransferase activity"/>
    <property type="evidence" value="ECO:0007669"/>
    <property type="project" value="TreeGrafter"/>
</dbReference>
<accession>A0A150GC72</accession>
<protein>
    <submittedName>
        <fullName evidence="8">Uncharacterized protein</fullName>
    </submittedName>
</protein>
<evidence type="ECO:0000256" key="3">
    <source>
        <dbReference type="ARBA" id="ARBA00022968"/>
    </source>
</evidence>
<keyword evidence="2" id="KW-0812">Transmembrane</keyword>
<keyword evidence="3" id="KW-0735">Signal-anchor</keyword>
<proteinExistence type="predicted"/>
<comment type="subcellular location">
    <subcellularLocation>
        <location evidence="1">Membrane</location>
        <topology evidence="1">Single-pass type II membrane protein</topology>
    </subcellularLocation>
</comment>
<dbReference type="AlphaFoldDB" id="A0A150GC72"/>
<evidence type="ECO:0000256" key="1">
    <source>
        <dbReference type="ARBA" id="ARBA00004606"/>
    </source>
</evidence>
<dbReference type="OrthoDB" id="526117at2759"/>
<evidence type="ECO:0000256" key="5">
    <source>
        <dbReference type="ARBA" id="ARBA00023136"/>
    </source>
</evidence>
<keyword evidence="9" id="KW-1185">Reference proteome</keyword>
<dbReference type="Pfam" id="PF13896">
    <property type="entry name" value="Glyco_transf_49"/>
    <property type="match status" value="1"/>
</dbReference>
<dbReference type="PANTHER" id="PTHR12270:SF52">
    <property type="entry name" value="GLYCOSYLTRANSFERASE-LIKE PROTEIN GNT13-RELATED"/>
    <property type="match status" value="1"/>
</dbReference>
<dbReference type="EMBL" id="LSYV01000037">
    <property type="protein sequence ID" value="KXZ47363.1"/>
    <property type="molecule type" value="Genomic_DNA"/>
</dbReference>
<evidence type="ECO:0000313" key="9">
    <source>
        <dbReference type="Proteomes" id="UP000075714"/>
    </source>
</evidence>
<evidence type="ECO:0000256" key="7">
    <source>
        <dbReference type="SAM" id="MobiDB-lite"/>
    </source>
</evidence>
<comment type="caution">
    <text evidence="8">The sequence shown here is derived from an EMBL/GenBank/DDBJ whole genome shotgun (WGS) entry which is preliminary data.</text>
</comment>
<evidence type="ECO:0000256" key="4">
    <source>
        <dbReference type="ARBA" id="ARBA00022989"/>
    </source>
</evidence>
<reference evidence="9" key="1">
    <citation type="journal article" date="2016" name="Nat. Commun.">
        <title>The Gonium pectorale genome demonstrates co-option of cell cycle regulation during the evolution of multicellularity.</title>
        <authorList>
            <person name="Hanschen E.R."/>
            <person name="Marriage T.N."/>
            <person name="Ferris P.J."/>
            <person name="Hamaji T."/>
            <person name="Toyoda A."/>
            <person name="Fujiyama A."/>
            <person name="Neme R."/>
            <person name="Noguchi H."/>
            <person name="Minakuchi Y."/>
            <person name="Suzuki M."/>
            <person name="Kawai-Toyooka H."/>
            <person name="Smith D.R."/>
            <person name="Sparks H."/>
            <person name="Anderson J."/>
            <person name="Bakaric R."/>
            <person name="Luria V."/>
            <person name="Karger A."/>
            <person name="Kirschner M.W."/>
            <person name="Durand P.M."/>
            <person name="Michod R.E."/>
            <person name="Nozaki H."/>
            <person name="Olson B.J."/>
        </authorList>
    </citation>
    <scope>NUCLEOTIDE SEQUENCE [LARGE SCALE GENOMIC DNA]</scope>
    <source>
        <strain evidence="9">NIES-2863</strain>
    </source>
</reference>
<dbReference type="Proteomes" id="UP000075714">
    <property type="component" value="Unassembled WGS sequence"/>
</dbReference>
<evidence type="ECO:0000313" key="8">
    <source>
        <dbReference type="EMBL" id="KXZ47363.1"/>
    </source>
</evidence>
<keyword evidence="4" id="KW-1133">Transmembrane helix</keyword>
<dbReference type="PANTHER" id="PTHR12270">
    <property type="entry name" value="GLYCOSYLTRANSFERASE-RELATED"/>
    <property type="match status" value="1"/>
</dbReference>
<dbReference type="GO" id="GO:0016020">
    <property type="term" value="C:membrane"/>
    <property type="evidence" value="ECO:0007669"/>
    <property type="project" value="UniProtKB-SubCell"/>
</dbReference>
<keyword evidence="5" id="KW-0472">Membrane</keyword>
<feature type="compositionally biased region" description="Polar residues" evidence="7">
    <location>
        <begin position="94"/>
        <end position="103"/>
    </location>
</feature>
<keyword evidence="6" id="KW-0325">Glycoprotein</keyword>
<dbReference type="GO" id="GO:0042285">
    <property type="term" value="F:xylosyltransferase activity"/>
    <property type="evidence" value="ECO:0007669"/>
    <property type="project" value="TreeGrafter"/>
</dbReference>
<organism evidence="8 9">
    <name type="scientific">Gonium pectorale</name>
    <name type="common">Green alga</name>
    <dbReference type="NCBI Taxonomy" id="33097"/>
    <lineage>
        <taxon>Eukaryota</taxon>
        <taxon>Viridiplantae</taxon>
        <taxon>Chlorophyta</taxon>
        <taxon>core chlorophytes</taxon>
        <taxon>Chlorophyceae</taxon>
        <taxon>CS clade</taxon>
        <taxon>Chlamydomonadales</taxon>
        <taxon>Volvocaceae</taxon>
        <taxon>Gonium</taxon>
    </lineage>
</organism>
<sequence>MNRLQALAAQCLGFPGGPLAAAVYLPLIKEPSEAAAGGGTKNLSPKNIVALKYATIGLEALFREMELAAGVQAHSATAAESAASTTGNTTTSSGLDSNSAGSGNSTARGACALRLLLLYEVVADQQTAAIMPINALRNAALLAAATPLAAMVDVDLTPSASLAGRLLAAAGAGNAGQGSRQVAPASSRTRFKIAEELVRRSHTETSAWIIPAWDTHRRLNFTNREEVADKAVAVSADARDQLYLMWKTKKEIYPFASDVYQRGHGATDFPRWFQSDAEYGVRYQSGYEPWTKFPPYDARFRGYSWNKVVQVQYVAASGYTFRVLPDVWLVHRPHEPTASCSVCPKRQAKESPLDWHIHVEGKDVIGRAAFLGRIKKFYRTAVAEMKAGNYTPVQDVAYQHCRRVLPWWDNNQAA</sequence>
<name>A0A150GC72_GONPE</name>
<evidence type="ECO:0000256" key="2">
    <source>
        <dbReference type="ARBA" id="ARBA00022692"/>
    </source>
</evidence>
<feature type="compositionally biased region" description="Low complexity" evidence="7">
    <location>
        <begin position="80"/>
        <end position="93"/>
    </location>
</feature>
<feature type="region of interest" description="Disordered" evidence="7">
    <location>
        <begin position="80"/>
        <end position="103"/>
    </location>
</feature>
<dbReference type="InterPro" id="IPR051292">
    <property type="entry name" value="Xyl/GlcA_transferase"/>
</dbReference>
<gene>
    <name evidence="8" type="ORF">GPECTOR_36g85</name>
</gene>
<dbReference type="GO" id="GO:0035269">
    <property type="term" value="P:protein O-linked glycosylation via mannose"/>
    <property type="evidence" value="ECO:0007669"/>
    <property type="project" value="TreeGrafter"/>
</dbReference>